<feature type="transmembrane region" description="Helical" evidence="6">
    <location>
        <begin position="430"/>
        <end position="453"/>
    </location>
</feature>
<name>A0A0D0IKN5_9MICO</name>
<evidence type="ECO:0000313" key="8">
    <source>
        <dbReference type="EMBL" id="KIP51667.1"/>
    </source>
</evidence>
<dbReference type="NCBIfam" id="TIGR01167">
    <property type="entry name" value="LPXTG_anchor"/>
    <property type="match status" value="1"/>
</dbReference>
<keyword evidence="6" id="KW-0472">Membrane</keyword>
<keyword evidence="4" id="KW-0572">Peptidoglycan-anchor</keyword>
<gene>
    <name evidence="8" type="ORF">SD72_14055</name>
</gene>
<dbReference type="EMBL" id="JXSQ01000026">
    <property type="protein sequence ID" value="KIP51667.1"/>
    <property type="molecule type" value="Genomic_DNA"/>
</dbReference>
<dbReference type="AlphaFoldDB" id="A0A0D0IKN5"/>
<dbReference type="InterPro" id="IPR026466">
    <property type="entry name" value="Fim_isopep_form_D2_dom"/>
</dbReference>
<sequence>MATPAFAAPGTAPGTGGEGTLTVHKLEQPSGGSLGPNDGSEIEIGGAKPLVAGFRACTVEGFDLAVPSDWERIKDIELSLDTSGKPIAQEGGTDLTLTCGDEQSTSATDGTTEFTLAADAVYESKPAPNAIPSASPTLITIPYPGSGAEGSPVWNYNPHIYPKNAIVGGGATKDGAIIGSDVTFDISVPIAALEAGTKYSEFRINDTLADFLEYTKGSVVLFNKAGLPVSLTAGTDYTLTSPTGSGGVEVVLNLEAPGLEKVDDNIGGRIVLTIEAAAIGTGSTANVADITVNGKTVTGPEVVDPEEFFAGAHILKHAKNKGSDTEVPLAGAAFDIYSADESATSCPAEPDPAAVKVVEGTVSGEDGNTPNEVLGAGSYCVYETKVPSGYKPMAEGALLEVSGEDASITVVNTQIGADDGDLPNLPITGAMGTVLLVLGGVALIAVATGLIIVRRRKAKL</sequence>
<evidence type="ECO:0000313" key="9">
    <source>
        <dbReference type="Proteomes" id="UP000032120"/>
    </source>
</evidence>
<feature type="domain" description="Gram-positive cocci surface proteins LPxTG" evidence="7">
    <location>
        <begin position="425"/>
        <end position="460"/>
    </location>
</feature>
<protein>
    <recommendedName>
        <fullName evidence="7">Gram-positive cocci surface proteins LPxTG domain-containing protein</fullName>
    </recommendedName>
</protein>
<evidence type="ECO:0000256" key="6">
    <source>
        <dbReference type="SAM" id="Phobius"/>
    </source>
</evidence>
<keyword evidence="6" id="KW-1133">Transmembrane helix</keyword>
<evidence type="ECO:0000256" key="5">
    <source>
        <dbReference type="SAM" id="MobiDB-lite"/>
    </source>
</evidence>
<evidence type="ECO:0000256" key="1">
    <source>
        <dbReference type="ARBA" id="ARBA00022512"/>
    </source>
</evidence>
<evidence type="ECO:0000256" key="4">
    <source>
        <dbReference type="ARBA" id="ARBA00023088"/>
    </source>
</evidence>
<dbReference type="Gene3D" id="2.60.40.10">
    <property type="entry name" value="Immunoglobulins"/>
    <property type="match status" value="2"/>
</dbReference>
<evidence type="ECO:0000259" key="7">
    <source>
        <dbReference type="PROSITE" id="PS50847"/>
    </source>
</evidence>
<evidence type="ECO:0000256" key="3">
    <source>
        <dbReference type="ARBA" id="ARBA00022729"/>
    </source>
</evidence>
<dbReference type="PROSITE" id="PS50847">
    <property type="entry name" value="GRAM_POS_ANCHORING"/>
    <property type="match status" value="1"/>
</dbReference>
<dbReference type="InterPro" id="IPR032364">
    <property type="entry name" value="GramPos_pilinD1_N"/>
</dbReference>
<dbReference type="Pfam" id="PF16555">
    <property type="entry name" value="GramPos_pilinD1"/>
    <property type="match status" value="1"/>
</dbReference>
<evidence type="ECO:0000256" key="2">
    <source>
        <dbReference type="ARBA" id="ARBA00022525"/>
    </source>
</evidence>
<comment type="caution">
    <text evidence="8">The sequence shown here is derived from an EMBL/GenBank/DDBJ whole genome shotgun (WGS) entry which is preliminary data.</text>
</comment>
<dbReference type="InterPro" id="IPR041033">
    <property type="entry name" value="SpaA_PFL_dom_1"/>
</dbReference>
<proteinExistence type="predicted"/>
<dbReference type="Proteomes" id="UP000032120">
    <property type="component" value="Unassembled WGS sequence"/>
</dbReference>
<feature type="region of interest" description="Disordered" evidence="5">
    <location>
        <begin position="1"/>
        <end position="40"/>
    </location>
</feature>
<accession>A0A0D0IKN5</accession>
<dbReference type="InterPro" id="IPR048052">
    <property type="entry name" value="FM1-like"/>
</dbReference>
<dbReference type="InterPro" id="IPR019931">
    <property type="entry name" value="LPXTG_anchor"/>
</dbReference>
<keyword evidence="3" id="KW-0732">Signal</keyword>
<keyword evidence="1" id="KW-0134">Cell wall</keyword>
<dbReference type="InterPro" id="IPR013783">
    <property type="entry name" value="Ig-like_fold"/>
</dbReference>
<dbReference type="GO" id="GO:0005975">
    <property type="term" value="P:carbohydrate metabolic process"/>
    <property type="evidence" value="ECO:0007669"/>
    <property type="project" value="UniProtKB-ARBA"/>
</dbReference>
<reference evidence="8 9" key="1">
    <citation type="submission" date="2015-01" db="EMBL/GenBank/DDBJ databases">
        <title>Draft genome sequence of Leucobacter komagatae strain VKM ST2845.</title>
        <authorList>
            <person name="Karlyshev A.V."/>
            <person name="Kudryashova E.B."/>
        </authorList>
    </citation>
    <scope>NUCLEOTIDE SEQUENCE [LARGE SCALE GENOMIC DNA]</scope>
    <source>
        <strain evidence="8 9">VKM ST2845</strain>
    </source>
</reference>
<dbReference type="Gene3D" id="2.60.40.740">
    <property type="match status" value="1"/>
</dbReference>
<organism evidence="8 9">
    <name type="scientific">Leucobacter komagatae</name>
    <dbReference type="NCBI Taxonomy" id="55969"/>
    <lineage>
        <taxon>Bacteria</taxon>
        <taxon>Bacillati</taxon>
        <taxon>Actinomycetota</taxon>
        <taxon>Actinomycetes</taxon>
        <taxon>Micrococcales</taxon>
        <taxon>Microbacteriaceae</taxon>
        <taxon>Leucobacter</taxon>
    </lineage>
</organism>
<keyword evidence="2" id="KW-0964">Secreted</keyword>
<dbReference type="Pfam" id="PF17802">
    <property type="entry name" value="SpaA"/>
    <property type="match status" value="1"/>
</dbReference>
<feature type="compositionally biased region" description="Low complexity" evidence="5">
    <location>
        <begin position="1"/>
        <end position="12"/>
    </location>
</feature>
<keyword evidence="6" id="KW-0812">Transmembrane</keyword>
<dbReference type="NCBIfam" id="TIGR04226">
    <property type="entry name" value="RrgB_K2N_iso_D2"/>
    <property type="match status" value="1"/>
</dbReference>
<dbReference type="NCBIfam" id="NF033902">
    <property type="entry name" value="iso_D2_wall_anc"/>
    <property type="match status" value="1"/>
</dbReference>
<keyword evidence="9" id="KW-1185">Reference proteome</keyword>